<accession>A0A162D5S9</accession>
<dbReference type="Proteomes" id="UP000075806">
    <property type="component" value="Unassembled WGS sequence"/>
</dbReference>
<dbReference type="InterPro" id="IPR036390">
    <property type="entry name" value="WH_DNA-bd_sf"/>
</dbReference>
<dbReference type="AlphaFoldDB" id="A0A162D5S9"/>
<name>A0A162D5S9_9BACI</name>
<evidence type="ECO:0000259" key="2">
    <source>
        <dbReference type="Pfam" id="PF10400"/>
    </source>
</evidence>
<dbReference type="Pfam" id="PF10400">
    <property type="entry name" value="Vir_act_alpha_C"/>
    <property type="match status" value="1"/>
</dbReference>
<proteinExistence type="predicted"/>
<gene>
    <name evidence="3" type="ORF">AZF04_09965</name>
</gene>
<feature type="domain" description="Transcription regulator PadR N-terminal" evidence="1">
    <location>
        <begin position="7"/>
        <end position="80"/>
    </location>
</feature>
<evidence type="ECO:0000313" key="3">
    <source>
        <dbReference type="EMBL" id="KYG28216.1"/>
    </source>
</evidence>
<dbReference type="InterPro" id="IPR005149">
    <property type="entry name" value="Tscrpt_reg_PadR_N"/>
</dbReference>
<dbReference type="RefSeq" id="WP_061949639.1">
    <property type="nucleotide sequence ID" value="NZ_LTAO01000034.1"/>
</dbReference>
<reference evidence="3" key="1">
    <citation type="submission" date="2016-02" db="EMBL/GenBank/DDBJ databases">
        <title>Genome sequence of Bacillus trypoxylicola KCTC 13244(T).</title>
        <authorList>
            <person name="Jeong H."/>
            <person name="Park S.-H."/>
            <person name="Choi S.-K."/>
        </authorList>
    </citation>
    <scope>NUCLEOTIDE SEQUENCE [LARGE SCALE GENOMIC DNA]</scope>
    <source>
        <strain evidence="3">KCTC 13244</strain>
    </source>
</reference>
<dbReference type="STRING" id="519424.AZF04_09965"/>
<dbReference type="PANTHER" id="PTHR43252:SF6">
    <property type="entry name" value="NEGATIVE TRANSCRIPTION REGULATOR PADR"/>
    <property type="match status" value="1"/>
</dbReference>
<dbReference type="InterPro" id="IPR018309">
    <property type="entry name" value="Tscrpt_reg_PadR_C"/>
</dbReference>
<dbReference type="InterPro" id="IPR036388">
    <property type="entry name" value="WH-like_DNA-bd_sf"/>
</dbReference>
<organism evidence="3 4">
    <name type="scientific">Alkalihalobacillus trypoxylicola</name>
    <dbReference type="NCBI Taxonomy" id="519424"/>
    <lineage>
        <taxon>Bacteria</taxon>
        <taxon>Bacillati</taxon>
        <taxon>Bacillota</taxon>
        <taxon>Bacilli</taxon>
        <taxon>Bacillales</taxon>
        <taxon>Bacillaceae</taxon>
        <taxon>Alkalihalobacillus</taxon>
    </lineage>
</organism>
<sequence>MSLKFGILGLLKYENMSGYDLQKTFNSSLQFMWNAKTSQIYRELKGLEQKNYVTSTVIEQDSKFDRKVYSITEKGNEEFELWMQKFPQDLNAPIRDEFMMRIFFGEFIEKYELSFELKRYIKQQEKSIEVLTTIKAFAEKDAEENKMESSLFYWLLTIRRAIKSIHAEIEWADETLDLLQNKED</sequence>
<comment type="caution">
    <text evidence="3">The sequence shown here is derived from an EMBL/GenBank/DDBJ whole genome shotgun (WGS) entry which is preliminary data.</text>
</comment>
<dbReference type="EMBL" id="LTAO01000034">
    <property type="protein sequence ID" value="KYG28216.1"/>
    <property type="molecule type" value="Genomic_DNA"/>
</dbReference>
<dbReference type="Gene3D" id="1.10.10.10">
    <property type="entry name" value="Winged helix-like DNA-binding domain superfamily/Winged helix DNA-binding domain"/>
    <property type="match status" value="1"/>
</dbReference>
<evidence type="ECO:0000259" key="1">
    <source>
        <dbReference type="Pfam" id="PF03551"/>
    </source>
</evidence>
<dbReference type="OrthoDB" id="9783723at2"/>
<dbReference type="Gene3D" id="6.10.140.190">
    <property type="match status" value="1"/>
</dbReference>
<dbReference type="SUPFAM" id="SSF46785">
    <property type="entry name" value="Winged helix' DNA-binding domain"/>
    <property type="match status" value="1"/>
</dbReference>
<dbReference type="Pfam" id="PF03551">
    <property type="entry name" value="PadR"/>
    <property type="match status" value="1"/>
</dbReference>
<keyword evidence="4" id="KW-1185">Reference proteome</keyword>
<dbReference type="PANTHER" id="PTHR43252">
    <property type="entry name" value="TRANSCRIPTIONAL REGULATOR YQJI"/>
    <property type="match status" value="1"/>
</dbReference>
<evidence type="ECO:0000313" key="4">
    <source>
        <dbReference type="Proteomes" id="UP000075806"/>
    </source>
</evidence>
<feature type="domain" description="Transcription regulator PadR C-terminal" evidence="2">
    <location>
        <begin position="94"/>
        <end position="179"/>
    </location>
</feature>
<protein>
    <recommendedName>
        <fullName evidence="5">Transcriptional regulator</fullName>
    </recommendedName>
</protein>
<evidence type="ECO:0008006" key="5">
    <source>
        <dbReference type="Google" id="ProtNLM"/>
    </source>
</evidence>